<feature type="domain" description="Reductase C-terminal" evidence="6">
    <location>
        <begin position="320"/>
        <end position="403"/>
    </location>
</feature>
<protein>
    <submittedName>
        <fullName evidence="7">Pyridine nucleotide-disulfide oxidoreductase</fullName>
    </submittedName>
</protein>
<evidence type="ECO:0000256" key="1">
    <source>
        <dbReference type="ARBA" id="ARBA00001974"/>
    </source>
</evidence>
<dbReference type="InterPro" id="IPR023753">
    <property type="entry name" value="FAD/NAD-binding_dom"/>
</dbReference>
<evidence type="ECO:0000313" key="7">
    <source>
        <dbReference type="EMBL" id="GLQ29149.1"/>
    </source>
</evidence>
<dbReference type="EMBL" id="BSNL01000007">
    <property type="protein sequence ID" value="GLQ29149.1"/>
    <property type="molecule type" value="Genomic_DNA"/>
</dbReference>
<reference evidence="7" key="2">
    <citation type="submission" date="2023-01" db="EMBL/GenBank/DDBJ databases">
        <title>Draft genome sequence of Sulfitobacter pacificus strain NBRC 109915.</title>
        <authorList>
            <person name="Sun Q."/>
            <person name="Mori K."/>
        </authorList>
    </citation>
    <scope>NUCLEOTIDE SEQUENCE</scope>
    <source>
        <strain evidence="7">NBRC 109915</strain>
    </source>
</reference>
<evidence type="ECO:0000256" key="4">
    <source>
        <dbReference type="ARBA" id="ARBA00023002"/>
    </source>
</evidence>
<dbReference type="InterPro" id="IPR016156">
    <property type="entry name" value="FAD/NAD-linked_Rdtase_dimer_sf"/>
</dbReference>
<sequence>MKKKILIVGAGQAACSLAGKYRQQDSEAAITIVGEERYLPYQRPPLSKKYVTGEMSVESLFLRPEAWYQKNDISLLSGHRVVRIVRKSKQVQLDDGRVLDYDKLALTTGTRPRALPNEMGGELKGVYVVRGIDDANAFAAEIASGRRALVIGGGYIGLEAAAVLRNKGLQVRVVEMADRILQRVACAETSNYFRQLHHENGVQIDEALGVKRLVGNNGRVAGAEFSDGSAMEVDFVIVGVGVVANDDLARDADLNVDQGILVNSFGQTNDKDIYAAGDCTRFEYLGQMVRLESVQNAVDQAESTASNMAGFETPYTPYPWFWSDQFDVKLQIAGLNQSYTDTVTRVGTKPGSLSVWYFAKERLVSVDAMNDPRTFMTAKKMFSSNQLASVEQIRDPDFDPRSVLGA</sequence>
<dbReference type="SUPFAM" id="SSF55424">
    <property type="entry name" value="FAD/NAD-linked reductases, dimerisation (C-terminal) domain"/>
    <property type="match status" value="1"/>
</dbReference>
<evidence type="ECO:0000256" key="2">
    <source>
        <dbReference type="ARBA" id="ARBA00022630"/>
    </source>
</evidence>
<evidence type="ECO:0000313" key="8">
    <source>
        <dbReference type="Proteomes" id="UP001161388"/>
    </source>
</evidence>
<evidence type="ECO:0000259" key="5">
    <source>
        <dbReference type="Pfam" id="PF07992"/>
    </source>
</evidence>
<keyword evidence="2" id="KW-0285">Flavoprotein</keyword>
<dbReference type="PANTHER" id="PTHR43557:SF2">
    <property type="entry name" value="RIESKE DOMAIN-CONTAINING PROTEIN-RELATED"/>
    <property type="match status" value="1"/>
</dbReference>
<dbReference type="Gene3D" id="3.50.50.60">
    <property type="entry name" value="FAD/NAD(P)-binding domain"/>
    <property type="match status" value="2"/>
</dbReference>
<dbReference type="InterPro" id="IPR036188">
    <property type="entry name" value="FAD/NAD-bd_sf"/>
</dbReference>
<dbReference type="PANTHER" id="PTHR43557">
    <property type="entry name" value="APOPTOSIS-INDUCING FACTOR 1"/>
    <property type="match status" value="1"/>
</dbReference>
<dbReference type="Pfam" id="PF07992">
    <property type="entry name" value="Pyr_redox_2"/>
    <property type="match status" value="1"/>
</dbReference>
<organism evidence="7 8">
    <name type="scientific">Sulfitobacter pacificus</name>
    <dbReference type="NCBI Taxonomy" id="1499314"/>
    <lineage>
        <taxon>Bacteria</taxon>
        <taxon>Pseudomonadati</taxon>
        <taxon>Pseudomonadota</taxon>
        <taxon>Alphaproteobacteria</taxon>
        <taxon>Rhodobacterales</taxon>
        <taxon>Roseobacteraceae</taxon>
        <taxon>Sulfitobacter</taxon>
    </lineage>
</organism>
<keyword evidence="4" id="KW-0560">Oxidoreductase</keyword>
<dbReference type="PRINTS" id="PR00411">
    <property type="entry name" value="PNDRDTASEI"/>
</dbReference>
<dbReference type="PRINTS" id="PR00368">
    <property type="entry name" value="FADPNR"/>
</dbReference>
<accession>A0ABQ5VQ20</accession>
<evidence type="ECO:0000256" key="3">
    <source>
        <dbReference type="ARBA" id="ARBA00022827"/>
    </source>
</evidence>
<name>A0ABQ5VQ20_9RHOB</name>
<dbReference type="RefSeq" id="WP_284376375.1">
    <property type="nucleotide sequence ID" value="NZ_BSNL01000007.1"/>
</dbReference>
<gene>
    <name evidence="7" type="ORF">GCM10007927_39520</name>
</gene>
<evidence type="ECO:0000259" key="6">
    <source>
        <dbReference type="Pfam" id="PF14759"/>
    </source>
</evidence>
<dbReference type="Gene3D" id="3.30.390.30">
    <property type="match status" value="1"/>
</dbReference>
<reference evidence="7" key="1">
    <citation type="journal article" date="2014" name="Int. J. Syst. Evol. Microbiol.">
        <title>Complete genome of a new Firmicutes species belonging to the dominant human colonic microbiota ('Ruminococcus bicirculans') reveals two chromosomes and a selective capacity to utilize plant glucans.</title>
        <authorList>
            <consortium name="NISC Comparative Sequencing Program"/>
            <person name="Wegmann U."/>
            <person name="Louis P."/>
            <person name="Goesmann A."/>
            <person name="Henrissat B."/>
            <person name="Duncan S.H."/>
            <person name="Flint H.J."/>
        </authorList>
    </citation>
    <scope>NUCLEOTIDE SEQUENCE</scope>
    <source>
        <strain evidence="7">NBRC 109915</strain>
    </source>
</reference>
<comment type="cofactor">
    <cofactor evidence="1">
        <name>FAD</name>
        <dbReference type="ChEBI" id="CHEBI:57692"/>
    </cofactor>
</comment>
<comment type="caution">
    <text evidence="7">The sequence shown here is derived from an EMBL/GenBank/DDBJ whole genome shotgun (WGS) entry which is preliminary data.</text>
</comment>
<keyword evidence="3" id="KW-0274">FAD</keyword>
<dbReference type="InterPro" id="IPR028202">
    <property type="entry name" value="Reductase_C"/>
</dbReference>
<feature type="domain" description="FAD/NAD(P)-binding" evidence="5">
    <location>
        <begin position="4"/>
        <end position="301"/>
    </location>
</feature>
<dbReference type="Pfam" id="PF14759">
    <property type="entry name" value="Reductase_C"/>
    <property type="match status" value="1"/>
</dbReference>
<keyword evidence="8" id="KW-1185">Reference proteome</keyword>
<dbReference type="Proteomes" id="UP001161388">
    <property type="component" value="Unassembled WGS sequence"/>
</dbReference>
<dbReference type="SUPFAM" id="SSF51905">
    <property type="entry name" value="FAD/NAD(P)-binding domain"/>
    <property type="match status" value="2"/>
</dbReference>
<proteinExistence type="predicted"/>
<dbReference type="InterPro" id="IPR050446">
    <property type="entry name" value="FAD-oxidoreductase/Apoptosis"/>
</dbReference>